<reference evidence="3" key="1">
    <citation type="journal article" date="2010" name="Invertebrate Surviv J">
        <title>Transcriptome analysis of hemocytes and hepatopancreas in red swamp crayfish, Procambarus clarkii, challenged with white spot syndrome virus.</title>
        <authorList>
            <person name="Shi X.-Z."/>
            <person name="Li X.-C."/>
            <person name="Wang S."/>
            <person name="Zhao X.-F."/>
            <person name="Wang J.-X."/>
        </authorList>
    </citation>
    <scope>NUCLEOTIDE SEQUENCE</scope>
</reference>
<evidence type="ECO:0000256" key="1">
    <source>
        <dbReference type="SAM" id="SignalP"/>
    </source>
</evidence>
<dbReference type="InterPro" id="IPR016187">
    <property type="entry name" value="CTDL_fold"/>
</dbReference>
<dbReference type="InterPro" id="IPR050828">
    <property type="entry name" value="C-type_lectin/matrix_domain"/>
</dbReference>
<accession>F1AST5</accession>
<dbReference type="InterPro" id="IPR016186">
    <property type="entry name" value="C-type_lectin-like/link_sf"/>
</dbReference>
<dbReference type="CDD" id="cd00037">
    <property type="entry name" value="CLECT"/>
    <property type="match status" value="1"/>
</dbReference>
<evidence type="ECO:0000313" key="3">
    <source>
        <dbReference type="EMBL" id="ADX60057.1"/>
    </source>
</evidence>
<dbReference type="InterPro" id="IPR001304">
    <property type="entry name" value="C-type_lectin-like"/>
</dbReference>
<dbReference type="Gene3D" id="3.10.100.10">
    <property type="entry name" value="Mannose-Binding Protein A, subunit A"/>
    <property type="match status" value="1"/>
</dbReference>
<organism evidence="3">
    <name type="scientific">Procambarus clarkii</name>
    <name type="common">Red swamp crayfish</name>
    <dbReference type="NCBI Taxonomy" id="6728"/>
    <lineage>
        <taxon>Eukaryota</taxon>
        <taxon>Metazoa</taxon>
        <taxon>Ecdysozoa</taxon>
        <taxon>Arthropoda</taxon>
        <taxon>Crustacea</taxon>
        <taxon>Multicrustacea</taxon>
        <taxon>Malacostraca</taxon>
        <taxon>Eumalacostraca</taxon>
        <taxon>Eucarida</taxon>
        <taxon>Decapoda</taxon>
        <taxon>Pleocyemata</taxon>
        <taxon>Astacidea</taxon>
        <taxon>Astacoidea</taxon>
        <taxon>Cambaridae</taxon>
        <taxon>Procambarus</taxon>
    </lineage>
</organism>
<dbReference type="EMBL" id="HM005300">
    <property type="protein sequence ID" value="ADX60057.1"/>
    <property type="molecule type" value="mRNA"/>
</dbReference>
<dbReference type="PANTHER" id="PTHR45710">
    <property type="entry name" value="C-TYPE LECTIN DOMAIN-CONTAINING PROTEIN 180"/>
    <property type="match status" value="1"/>
</dbReference>
<evidence type="ECO:0000259" key="2">
    <source>
        <dbReference type="PROSITE" id="PS50041"/>
    </source>
</evidence>
<protein>
    <submittedName>
        <fullName evidence="3">Lectin</fullName>
    </submittedName>
</protein>
<name>F1AST5_PROCL</name>
<feature type="domain" description="C-type lectin" evidence="2">
    <location>
        <begin position="40"/>
        <end position="165"/>
    </location>
</feature>
<dbReference type="OrthoDB" id="2142683at2759"/>
<dbReference type="SMART" id="SM00034">
    <property type="entry name" value="CLECT"/>
    <property type="match status" value="1"/>
</dbReference>
<dbReference type="PROSITE" id="PS50041">
    <property type="entry name" value="C_TYPE_LECTIN_2"/>
    <property type="match status" value="1"/>
</dbReference>
<sequence length="169" mass="18634">MNVEAFLLLLGSVLVYGDSPITKARYPAADITCPLPYKAVGGRCILFAVAEAGAWHDMGYFCETLGGKLVVIDDSTFMEVLTDYILDGEFSTTEFWIGATDEVTEGVWKWVNGKTVRMPMPFWLTCSDDQEPNGGSAENCLAITGDHNYYFVDADCALEMNPICEYPVL</sequence>
<dbReference type="PANTHER" id="PTHR45710:SF26">
    <property type="entry name" value="RH26557P"/>
    <property type="match status" value="1"/>
</dbReference>
<feature type="signal peptide" evidence="1">
    <location>
        <begin position="1"/>
        <end position="17"/>
    </location>
</feature>
<feature type="chain" id="PRO_5003264489" evidence="1">
    <location>
        <begin position="18"/>
        <end position="169"/>
    </location>
</feature>
<dbReference type="Pfam" id="PF00059">
    <property type="entry name" value="Lectin_C"/>
    <property type="match status" value="1"/>
</dbReference>
<keyword evidence="1" id="KW-0732">Signal</keyword>
<proteinExistence type="evidence at transcript level"/>
<dbReference type="SUPFAM" id="SSF56436">
    <property type="entry name" value="C-type lectin-like"/>
    <property type="match status" value="1"/>
</dbReference>
<dbReference type="AlphaFoldDB" id="F1AST5"/>